<feature type="compositionally biased region" description="Low complexity" evidence="1">
    <location>
        <begin position="86"/>
        <end position="105"/>
    </location>
</feature>
<sequence length="620" mass="64883">MANAVADKKKIEEDEFGIHGDLATAGAPDDDFVVLYDSSQGGKPAEPTAPSLDDLNESHALETAPERHAEDAYIDDILSSDDIDTSEPAPASQAAAAASMDASTPFGGAEGNSAGDNDDDGPIALSSEELDGILEMGPGAEEEFHPDFPVEGAPAAEARQSEAPAPVLDPEEATDFELPPADMHDAGFDDDELPIAISDEDLDEILLEEEGADLPPTPAPAARQFDAPAAHEPVHETEKSSPSSSDFFEPMQDEEPIALSDDELDHILADAEAGHDDHAAAIAPGVEDEILTLDEDPELTLIDDAGLDHADAHTETDSAAETTGESSSFFDSDEDEPITLSDEELDGILSSAPEEAPKSTDEIALDDAAPAGGLEVEDDNEPVSLSNEELDGILMDADEPADGLAELPPEEGAESSADAHKDFFDADDDEPIALSADELDGIAATAVEEDAPVTAEAGLAELPPEEDTALPALDDRYSDIDQMESSGEPGAPADAGDDEDGPIALSADELDGIAADSHEVTPEAPMVPLAPLDAGSHEPSLAENTDKPATVFEEDLEAATLIHEDDKAAAAAPAPDTEELKSVMGYLDNLLGELPDDVIEKFAQSEYFKLYQKIMDKLGI</sequence>
<dbReference type="HOGENOM" id="CLU_440705_0_0_12"/>
<protein>
    <submittedName>
        <fullName evidence="2">Uncharacterized protein</fullName>
    </submittedName>
</protein>
<evidence type="ECO:0000313" key="2">
    <source>
        <dbReference type="EMBL" id="AFM13474.1"/>
    </source>
</evidence>
<reference evidence="2 3" key="1">
    <citation type="submission" date="2012-06" db="EMBL/GenBank/DDBJ databases">
        <title>The complete chromosome of genome of Turneriella parva DSM 21527.</title>
        <authorList>
            <consortium name="US DOE Joint Genome Institute (JGI-PGF)"/>
            <person name="Lucas S."/>
            <person name="Han J."/>
            <person name="Lapidus A."/>
            <person name="Bruce D."/>
            <person name="Goodwin L."/>
            <person name="Pitluck S."/>
            <person name="Peters L."/>
            <person name="Kyrpides N."/>
            <person name="Mavromatis K."/>
            <person name="Ivanova N."/>
            <person name="Mikhailova N."/>
            <person name="Chertkov O."/>
            <person name="Detter J.C."/>
            <person name="Tapia R."/>
            <person name="Han C."/>
            <person name="Land M."/>
            <person name="Hauser L."/>
            <person name="Markowitz V."/>
            <person name="Cheng J.-F."/>
            <person name="Hugenholtz P."/>
            <person name="Woyke T."/>
            <person name="Wu D."/>
            <person name="Gronow S."/>
            <person name="Wellnitz S."/>
            <person name="Brambilla E."/>
            <person name="Klenk H.-P."/>
            <person name="Eisen J.A."/>
        </authorList>
    </citation>
    <scope>NUCLEOTIDE SEQUENCE [LARGE SCALE GENOMIC DNA]</scope>
    <source>
        <strain evidence="3">ATCC BAA-1111 / DSM 21527 / NCTC 11395 / H</strain>
    </source>
</reference>
<evidence type="ECO:0000256" key="1">
    <source>
        <dbReference type="SAM" id="MobiDB-lite"/>
    </source>
</evidence>
<keyword evidence="3" id="KW-1185">Reference proteome</keyword>
<dbReference type="STRING" id="869212.Turpa_2835"/>
<feature type="compositionally biased region" description="Basic and acidic residues" evidence="1">
    <location>
        <begin position="306"/>
        <end position="316"/>
    </location>
</feature>
<feature type="compositionally biased region" description="Basic and acidic residues" evidence="1">
    <location>
        <begin position="1"/>
        <end position="18"/>
    </location>
</feature>
<dbReference type="KEGG" id="tpx:Turpa_2835"/>
<feature type="region of interest" description="Disordered" evidence="1">
    <location>
        <begin position="452"/>
        <end position="548"/>
    </location>
</feature>
<feature type="compositionally biased region" description="Low complexity" evidence="1">
    <location>
        <begin position="220"/>
        <end position="230"/>
    </location>
</feature>
<feature type="region of interest" description="Disordered" evidence="1">
    <location>
        <begin position="400"/>
        <end position="423"/>
    </location>
</feature>
<dbReference type="EMBL" id="CP002959">
    <property type="protein sequence ID" value="AFM13474.1"/>
    <property type="molecule type" value="Genomic_DNA"/>
</dbReference>
<organism evidence="2 3">
    <name type="scientific">Turneriella parva (strain ATCC BAA-1111 / DSM 21527 / NCTC 11395 / H)</name>
    <name type="common">Leptospira parva</name>
    <dbReference type="NCBI Taxonomy" id="869212"/>
    <lineage>
        <taxon>Bacteria</taxon>
        <taxon>Pseudomonadati</taxon>
        <taxon>Spirochaetota</taxon>
        <taxon>Spirochaetia</taxon>
        <taxon>Leptospirales</taxon>
        <taxon>Leptospiraceae</taxon>
        <taxon>Turneriella</taxon>
    </lineage>
</organism>
<feature type="compositionally biased region" description="Basic and acidic residues" evidence="1">
    <location>
        <begin position="56"/>
        <end position="71"/>
    </location>
</feature>
<feature type="compositionally biased region" description="Acidic residues" evidence="1">
    <location>
        <begin position="331"/>
        <end position="346"/>
    </location>
</feature>
<feature type="region of interest" description="Disordered" evidence="1">
    <location>
        <begin position="302"/>
        <end position="384"/>
    </location>
</feature>
<accession>I4B867</accession>
<feature type="compositionally biased region" description="Acidic residues" evidence="1">
    <location>
        <begin position="188"/>
        <end position="212"/>
    </location>
</feature>
<name>I4B867_TURPD</name>
<feature type="compositionally biased region" description="Acidic residues" evidence="1">
    <location>
        <begin position="72"/>
        <end position="85"/>
    </location>
</feature>
<gene>
    <name evidence="2" type="ordered locus">Turpa_2835</name>
</gene>
<dbReference type="Proteomes" id="UP000006048">
    <property type="component" value="Chromosome"/>
</dbReference>
<proteinExistence type="predicted"/>
<dbReference type="OrthoDB" id="346175at2"/>
<dbReference type="AlphaFoldDB" id="I4B867"/>
<dbReference type="RefSeq" id="WP_014803976.1">
    <property type="nucleotide sequence ID" value="NC_018020.1"/>
</dbReference>
<feature type="region of interest" description="Disordered" evidence="1">
    <location>
        <begin position="1"/>
        <end position="259"/>
    </location>
</feature>
<dbReference type="PATRIC" id="fig|869212.3.peg.2856"/>
<evidence type="ECO:0000313" key="3">
    <source>
        <dbReference type="Proteomes" id="UP000006048"/>
    </source>
</evidence>